<dbReference type="Pfam" id="PF13966">
    <property type="entry name" value="zf-RVT"/>
    <property type="match status" value="1"/>
</dbReference>
<dbReference type="InterPro" id="IPR002156">
    <property type="entry name" value="RNaseH_domain"/>
</dbReference>
<feature type="domain" description="Reverse transcriptase zinc-binding" evidence="2">
    <location>
        <begin position="727"/>
        <end position="812"/>
    </location>
</feature>
<name>A0A7J6DM74_CANSA</name>
<dbReference type="GO" id="GO:0004523">
    <property type="term" value="F:RNA-DNA hybrid ribonuclease activity"/>
    <property type="evidence" value="ECO:0007669"/>
    <property type="project" value="InterPro"/>
</dbReference>
<dbReference type="Gene3D" id="3.30.420.10">
    <property type="entry name" value="Ribonuclease H-like superfamily/Ribonuclease H"/>
    <property type="match status" value="1"/>
</dbReference>
<dbReference type="InterPro" id="IPR012337">
    <property type="entry name" value="RNaseH-like_sf"/>
</dbReference>
<evidence type="ECO:0000259" key="2">
    <source>
        <dbReference type="Pfam" id="PF13966"/>
    </source>
</evidence>
<dbReference type="PANTHER" id="PTHR34146">
    <property type="entry name" value="POLYNUCLEOTIDYL TRANSFERASE, RIBONUCLEASE H-LIKE SUPERFAMILY PROTEIN-RELATED"/>
    <property type="match status" value="1"/>
</dbReference>
<proteinExistence type="predicted"/>
<dbReference type="SUPFAM" id="SSF53098">
    <property type="entry name" value="Ribonuclease H-like"/>
    <property type="match status" value="1"/>
</dbReference>
<dbReference type="Proteomes" id="UP000583929">
    <property type="component" value="Unassembled WGS sequence"/>
</dbReference>
<sequence length="1066" mass="117110">MSGTADRGSGLLPPDPFAVVLGFFYPFHAEQRYLASNSFADNVFLLPLFDENLCILLDSVLGFHWLLVPSSHPLCSALMANASFGSLEESVEEVENFSLDDFSLHISPDSAAALKTIESSLVGRLFSRKPLSTGTLRKVLSGMWRLQSGWKFQEVDRKTKTFVFRLSSPAEVKRILNNGPWSPCDGFLMVSAMPEDGVWASADLSSLDIWVKALGVPLPFLTDDSAGKMASRLGKCISVDKVRKNGILVRDFLRFRVRINILCPMIPGISLDDGHMEDVCSGRKRVVLVDDGRSVPLFGPWLRDDSKLENGFALLEVGDIHDIKALEKDDSILGGSASAKGDPISTNSVMEGASKVMVDIAPPLPLGVTVDLVVGENGGAPSVRKDILPTGMEGVPRQRSDTAFSVAYNDYVDLQFPTQHVERVAEIFQKHLSPVRFGAGCTNDECVGSRSKSTYQLKRPKLIGPKGIQKKPVFRFSNRDLDLQIGNKRKKVSSISDLEPGFTGESTGNDCIAVLDNHRVPDVFGEGSAVIIEADDNSLSETNFVPKRVPSRLGGPPVTSGGELETDSGLLVASAPAVLDGQVKVGDSCVSDARVPLLVHSLRGDSFWSLSLPNSASRFARGVLVSRNLIRHETCWLMADGRNIDVWHSPWIPGLTWEEYKAAFNPRIQQPKVVMLSELCSVRGALDPSLLAGWFLPSVCSTILNIEALPGASQDTLVWRDSPDGSFSVKQAYLSLIKPRLRVSNMEWKKIWASPVQERIKLFLWKMKKNILPCGDRLRSVFGNSSVCVFCKGNNDSLSHLFFHCSLARARWFASPYALRSDLLCFGSDSEIVPWIFSSVCCPFLAPNDNDFPQFAAHLCYSIWHARNQLFHQGIVPSPSSIIEKVMAAINDYNRLLERGRVSVDEPLLEPARTAQPVPKVVNFYVDAAVRGDLAFIAVVVLNEERDFLDALSAKVKCASPLEAECWALCHAFSLCLRMNCEDANFFSDCLPLVSAIRGSTIPSWKLTNMFLHLYSCLNFDVNCCVFWIPRKDNSLAHNVAAWAASHNIVGPLGVGDVAPLVATMD</sequence>
<dbReference type="AlphaFoldDB" id="A0A7J6DM74"/>
<dbReference type="CDD" id="cd06222">
    <property type="entry name" value="RNase_H_like"/>
    <property type="match status" value="1"/>
</dbReference>
<evidence type="ECO:0000259" key="1">
    <source>
        <dbReference type="Pfam" id="PF13456"/>
    </source>
</evidence>
<comment type="caution">
    <text evidence="3">The sequence shown here is derived from an EMBL/GenBank/DDBJ whole genome shotgun (WGS) entry which is preliminary data.</text>
</comment>
<feature type="domain" description="RNase H type-1" evidence="1">
    <location>
        <begin position="933"/>
        <end position="1044"/>
    </location>
</feature>
<accession>A0A7J6DM74</accession>
<dbReference type="InterPro" id="IPR036397">
    <property type="entry name" value="RNaseH_sf"/>
</dbReference>
<dbReference type="PANTHER" id="PTHR34146:SF8">
    <property type="entry name" value="RNASE H TYPE-1 DOMAIN-CONTAINING PROTEIN"/>
    <property type="match status" value="1"/>
</dbReference>
<keyword evidence="4" id="KW-1185">Reference proteome</keyword>
<evidence type="ECO:0000313" key="3">
    <source>
        <dbReference type="EMBL" id="KAF4347201.1"/>
    </source>
</evidence>
<organism evidence="3 4">
    <name type="scientific">Cannabis sativa</name>
    <name type="common">Hemp</name>
    <name type="synonym">Marijuana</name>
    <dbReference type="NCBI Taxonomy" id="3483"/>
    <lineage>
        <taxon>Eukaryota</taxon>
        <taxon>Viridiplantae</taxon>
        <taxon>Streptophyta</taxon>
        <taxon>Embryophyta</taxon>
        <taxon>Tracheophyta</taxon>
        <taxon>Spermatophyta</taxon>
        <taxon>Magnoliopsida</taxon>
        <taxon>eudicotyledons</taxon>
        <taxon>Gunneridae</taxon>
        <taxon>Pentapetalae</taxon>
        <taxon>rosids</taxon>
        <taxon>fabids</taxon>
        <taxon>Rosales</taxon>
        <taxon>Cannabaceae</taxon>
        <taxon>Cannabis</taxon>
    </lineage>
</organism>
<dbReference type="Pfam" id="PF13456">
    <property type="entry name" value="RVT_3"/>
    <property type="match status" value="1"/>
</dbReference>
<evidence type="ECO:0008006" key="5">
    <source>
        <dbReference type="Google" id="ProtNLM"/>
    </source>
</evidence>
<protein>
    <recommendedName>
        <fullName evidence="5">Reverse transcriptase zinc-binding domain-containing protein</fullName>
    </recommendedName>
</protein>
<dbReference type="InterPro" id="IPR026960">
    <property type="entry name" value="RVT-Znf"/>
</dbReference>
<dbReference type="EMBL" id="JAATIQ010000839">
    <property type="protein sequence ID" value="KAF4347201.1"/>
    <property type="molecule type" value="Genomic_DNA"/>
</dbReference>
<reference evidence="3 4" key="1">
    <citation type="journal article" date="2020" name="bioRxiv">
        <title>Sequence and annotation of 42 cannabis genomes reveals extensive copy number variation in cannabinoid synthesis and pathogen resistance genes.</title>
        <authorList>
            <person name="Mckernan K.J."/>
            <person name="Helbert Y."/>
            <person name="Kane L.T."/>
            <person name="Ebling H."/>
            <person name="Zhang L."/>
            <person name="Liu B."/>
            <person name="Eaton Z."/>
            <person name="Mclaughlin S."/>
            <person name="Kingan S."/>
            <person name="Baybayan P."/>
            <person name="Concepcion G."/>
            <person name="Jordan M."/>
            <person name="Riva A."/>
            <person name="Barbazuk W."/>
            <person name="Harkins T."/>
        </authorList>
    </citation>
    <scope>NUCLEOTIDE SEQUENCE [LARGE SCALE GENOMIC DNA]</scope>
    <source>
        <strain evidence="4">cv. Jamaican Lion 4</strain>
        <tissue evidence="3">Leaf</tissue>
    </source>
</reference>
<dbReference type="InterPro" id="IPR044730">
    <property type="entry name" value="RNase_H-like_dom_plant"/>
</dbReference>
<dbReference type="GO" id="GO:0003676">
    <property type="term" value="F:nucleic acid binding"/>
    <property type="evidence" value="ECO:0007669"/>
    <property type="project" value="InterPro"/>
</dbReference>
<evidence type="ECO:0000313" key="4">
    <source>
        <dbReference type="Proteomes" id="UP000583929"/>
    </source>
</evidence>
<gene>
    <name evidence="3" type="ORF">G4B88_011642</name>
</gene>